<proteinExistence type="predicted"/>
<dbReference type="InterPro" id="IPR052346">
    <property type="entry name" value="O-mannosyl-transferase_TMTC"/>
</dbReference>
<feature type="transmembrane region" description="Helical" evidence="3">
    <location>
        <begin position="288"/>
        <end position="307"/>
    </location>
</feature>
<keyword evidence="3" id="KW-0812">Transmembrane</keyword>
<dbReference type="InterPro" id="IPR011990">
    <property type="entry name" value="TPR-like_helical_dom_sf"/>
</dbReference>
<keyword evidence="3" id="KW-0472">Membrane</keyword>
<protein>
    <recommendedName>
        <fullName evidence="4">Glycosyltransferase RgtA/B/C/D-like domain-containing protein</fullName>
    </recommendedName>
</protein>
<comment type="caution">
    <text evidence="5">The sequence shown here is derived from an EMBL/GenBank/DDBJ whole genome shotgun (WGS) entry which is preliminary data.</text>
</comment>
<evidence type="ECO:0000313" key="5">
    <source>
        <dbReference type="EMBL" id="KUG23831.1"/>
    </source>
</evidence>
<dbReference type="PANTHER" id="PTHR44227:SF3">
    <property type="entry name" value="PROTEIN O-MANNOSYL-TRANSFERASE TMTC4"/>
    <property type="match status" value="1"/>
</dbReference>
<dbReference type="Gene3D" id="1.25.40.10">
    <property type="entry name" value="Tetratricopeptide repeat domain"/>
    <property type="match status" value="2"/>
</dbReference>
<evidence type="ECO:0000256" key="2">
    <source>
        <dbReference type="ARBA" id="ARBA00022803"/>
    </source>
</evidence>
<dbReference type="PROSITE" id="PS50005">
    <property type="entry name" value="TPR"/>
    <property type="match status" value="2"/>
</dbReference>
<keyword evidence="2" id="KW-0802">TPR repeat</keyword>
<feature type="transmembrane region" description="Helical" evidence="3">
    <location>
        <begin position="225"/>
        <end position="245"/>
    </location>
</feature>
<evidence type="ECO:0000256" key="3">
    <source>
        <dbReference type="SAM" id="Phobius"/>
    </source>
</evidence>
<evidence type="ECO:0000259" key="4">
    <source>
        <dbReference type="Pfam" id="PF13231"/>
    </source>
</evidence>
<dbReference type="EMBL" id="LNQE01000884">
    <property type="protein sequence ID" value="KUG23831.1"/>
    <property type="molecule type" value="Genomic_DNA"/>
</dbReference>
<reference evidence="5" key="1">
    <citation type="journal article" date="2015" name="Proc. Natl. Acad. Sci. U.S.A.">
        <title>Networks of energetic and metabolic interactions define dynamics in microbial communities.</title>
        <authorList>
            <person name="Embree M."/>
            <person name="Liu J.K."/>
            <person name="Al-Bassam M.M."/>
            <person name="Zengler K."/>
        </authorList>
    </citation>
    <scope>NUCLEOTIDE SEQUENCE</scope>
</reference>
<dbReference type="SMART" id="SM00028">
    <property type="entry name" value="TPR"/>
    <property type="match status" value="3"/>
</dbReference>
<feature type="transmembrane region" description="Helical" evidence="3">
    <location>
        <begin position="119"/>
        <end position="137"/>
    </location>
</feature>
<dbReference type="PROSITE" id="PS50293">
    <property type="entry name" value="TPR_REGION"/>
    <property type="match status" value="2"/>
</dbReference>
<feature type="transmembrane region" description="Helical" evidence="3">
    <location>
        <begin position="373"/>
        <end position="390"/>
    </location>
</feature>
<organism evidence="5">
    <name type="scientific">hydrocarbon metagenome</name>
    <dbReference type="NCBI Taxonomy" id="938273"/>
    <lineage>
        <taxon>unclassified sequences</taxon>
        <taxon>metagenomes</taxon>
        <taxon>ecological metagenomes</taxon>
    </lineage>
</organism>
<feature type="transmembrane region" description="Helical" evidence="3">
    <location>
        <begin position="149"/>
        <end position="165"/>
    </location>
</feature>
<dbReference type="Pfam" id="PF13414">
    <property type="entry name" value="TPR_11"/>
    <property type="match status" value="1"/>
</dbReference>
<accession>A0A0W8FSI1</accession>
<gene>
    <name evidence="5" type="ORF">ASZ90_006369</name>
</gene>
<feature type="transmembrane region" description="Helical" evidence="3">
    <location>
        <begin position="345"/>
        <end position="364"/>
    </location>
</feature>
<evidence type="ECO:0000256" key="1">
    <source>
        <dbReference type="ARBA" id="ARBA00022737"/>
    </source>
</evidence>
<feature type="transmembrane region" description="Helical" evidence="3">
    <location>
        <begin position="12"/>
        <end position="31"/>
    </location>
</feature>
<sequence>MLNKININPKKQIFIIYVILTVVTLAVFVQLTQCDFVNFDDDIYVTANSHVQSGITIDGISWAFSTLHAEFWHPLTWISLMFDNQIYGLNAGGYHLTNVILHILSTLLLFRLFHRMTGAIWKSAFVAAFFALHPLHVESVSWIAERKDVLSAFFWMLTLCFYVYYTEKPAIGRYLLVLCFFVCGLMSKSMVVTLPAVMILLDYWPLKRFELHKDNAILWQIKEKMPFFVLSAVFSVITIHAQRVLFVSTFPLSARIANAPVSFVAYLEKTFWPHDLAVFYPFSDQLPLWQVFGSTLLIILISIFVIMAWKRLPYLFVGWLWYSVTLLPVIGIIRSTAHSMHDNYTYLPFIGLAVMLAWGIHPLIKNEDIRRKILFLATIIIFTVMSFLTWKQCGYWKNSIELWNHALQVTKDNYMAYNGRGAAYGELGQYHQAFEDFNQSIRLKPDYSYAYYNRGTIYTKLGQYQQAIDDYNRSIRLKPDYASAYNNRGIAYLQLGNIGRGCSDVQKACELGHCGLLNFLLRKGYCP</sequence>
<feature type="domain" description="Glycosyltransferase RgtA/B/C/D-like" evidence="4">
    <location>
        <begin position="85"/>
        <end position="200"/>
    </location>
</feature>
<name>A0A0W8FSI1_9ZZZZ</name>
<feature type="transmembrane region" description="Helical" evidence="3">
    <location>
        <begin position="171"/>
        <end position="204"/>
    </location>
</feature>
<dbReference type="InterPro" id="IPR038731">
    <property type="entry name" value="RgtA/B/C-like"/>
</dbReference>
<dbReference type="SUPFAM" id="SSF48452">
    <property type="entry name" value="TPR-like"/>
    <property type="match status" value="1"/>
</dbReference>
<dbReference type="Pfam" id="PF13231">
    <property type="entry name" value="PMT_2"/>
    <property type="match status" value="1"/>
</dbReference>
<keyword evidence="3" id="KW-1133">Transmembrane helix</keyword>
<dbReference type="Pfam" id="PF00515">
    <property type="entry name" value="TPR_1"/>
    <property type="match status" value="1"/>
</dbReference>
<feature type="transmembrane region" description="Helical" evidence="3">
    <location>
        <begin position="93"/>
        <end position="113"/>
    </location>
</feature>
<dbReference type="AlphaFoldDB" id="A0A0W8FSI1"/>
<keyword evidence="1" id="KW-0677">Repeat</keyword>
<dbReference type="InterPro" id="IPR019734">
    <property type="entry name" value="TPR_rpt"/>
</dbReference>
<dbReference type="PANTHER" id="PTHR44227">
    <property type="match status" value="1"/>
</dbReference>
<feature type="transmembrane region" description="Helical" evidence="3">
    <location>
        <begin position="314"/>
        <end position="333"/>
    </location>
</feature>